<dbReference type="InterPro" id="IPR050631">
    <property type="entry name" value="PheA/TfdB_FAD_monoxygenase"/>
</dbReference>
<dbReference type="PANTHER" id="PTHR43476">
    <property type="entry name" value="3-(3-HYDROXY-PHENYL)PROPIONATE/3-HYDROXYCINNAMIC ACID HYDROXYLASE"/>
    <property type="match status" value="1"/>
</dbReference>
<protein>
    <recommendedName>
        <fullName evidence="3">FAD-binding domain-containing protein</fullName>
    </recommendedName>
</protein>
<evidence type="ECO:0000313" key="4">
    <source>
        <dbReference type="EMBL" id="GAA2203761.1"/>
    </source>
</evidence>
<dbReference type="Gene3D" id="3.50.50.60">
    <property type="entry name" value="FAD/NAD(P)-binding domain"/>
    <property type="match status" value="1"/>
</dbReference>
<evidence type="ECO:0000256" key="2">
    <source>
        <dbReference type="SAM" id="MobiDB-lite"/>
    </source>
</evidence>
<organism evidence="4 5">
    <name type="scientific">Nonomuraea monospora</name>
    <dbReference type="NCBI Taxonomy" id="568818"/>
    <lineage>
        <taxon>Bacteria</taxon>
        <taxon>Bacillati</taxon>
        <taxon>Actinomycetota</taxon>
        <taxon>Actinomycetes</taxon>
        <taxon>Streptosporangiales</taxon>
        <taxon>Streptosporangiaceae</taxon>
        <taxon>Nonomuraea</taxon>
    </lineage>
</organism>
<evidence type="ECO:0000313" key="5">
    <source>
        <dbReference type="Proteomes" id="UP001499843"/>
    </source>
</evidence>
<dbReference type="InterPro" id="IPR002938">
    <property type="entry name" value="FAD-bd"/>
</dbReference>
<dbReference type="RefSeq" id="WP_344469994.1">
    <property type="nucleotide sequence ID" value="NZ_BAAAQX010000001.1"/>
</dbReference>
<comment type="caution">
    <text evidence="4">The sequence shown here is derived from an EMBL/GenBank/DDBJ whole genome shotgun (WGS) entry which is preliminary data.</text>
</comment>
<keyword evidence="1" id="KW-0560">Oxidoreductase</keyword>
<feature type="region of interest" description="Disordered" evidence="2">
    <location>
        <begin position="384"/>
        <end position="408"/>
    </location>
</feature>
<evidence type="ECO:0000259" key="3">
    <source>
        <dbReference type="Pfam" id="PF01494"/>
    </source>
</evidence>
<sequence length="408" mass="43223">MNGVIVVGAGPAGLTAALCLARAGIPVTVLERENELPRQARACTFHPATLDLLDDLGVAARLVSAGRVVDRVQWRDRSGIVLAEMGMNRLNGLTKHPFRIHADQASLTPLLLEALNVYPDVDVRFGTHVDGVAEGGTGIRVRVGHTWTRARYMIAADGANSTVRGSLRLPFPRSACPAQALRVFTDSPLDRLLPSVAPLTYVRDVQQSCTLLALPDHWRIIFKIPCDTHEPLSPSNLSLLIRRALPGTSEPVRITGADRFGLSRGVLTSYRCGRVLFVGDAAHLTSTVGGLNMNAGIHDAAEAGQVLAAVLGGHARPAALEAWAWRRRSVLLQRVIPRGETRLAGVRERDSARLAAAMAGLRAIAGDPDATRAYLAQASLLDTPSAAGSTGAASTPRTASAADSAGRT</sequence>
<dbReference type="Gene3D" id="3.30.70.2450">
    <property type="match status" value="1"/>
</dbReference>
<name>A0ABN3C3F2_9ACTN</name>
<proteinExistence type="predicted"/>
<dbReference type="SUPFAM" id="SSF51905">
    <property type="entry name" value="FAD/NAD(P)-binding domain"/>
    <property type="match status" value="1"/>
</dbReference>
<dbReference type="PANTHER" id="PTHR43476:SF5">
    <property type="entry name" value="FAD-DEPENDENT MONOOXYGENASE"/>
    <property type="match status" value="1"/>
</dbReference>
<dbReference type="PRINTS" id="PR00420">
    <property type="entry name" value="RNGMNOXGNASE"/>
</dbReference>
<reference evidence="4 5" key="1">
    <citation type="journal article" date="2019" name="Int. J. Syst. Evol. Microbiol.">
        <title>The Global Catalogue of Microorganisms (GCM) 10K type strain sequencing project: providing services to taxonomists for standard genome sequencing and annotation.</title>
        <authorList>
            <consortium name="The Broad Institute Genomics Platform"/>
            <consortium name="The Broad Institute Genome Sequencing Center for Infectious Disease"/>
            <person name="Wu L."/>
            <person name="Ma J."/>
        </authorList>
    </citation>
    <scope>NUCLEOTIDE SEQUENCE [LARGE SCALE GENOMIC DNA]</scope>
    <source>
        <strain evidence="4 5">JCM 16114</strain>
    </source>
</reference>
<accession>A0ABN3C3F2</accession>
<evidence type="ECO:0000256" key="1">
    <source>
        <dbReference type="ARBA" id="ARBA00023002"/>
    </source>
</evidence>
<dbReference type="InterPro" id="IPR036188">
    <property type="entry name" value="FAD/NAD-bd_sf"/>
</dbReference>
<feature type="domain" description="FAD-binding" evidence="3">
    <location>
        <begin position="4"/>
        <end position="330"/>
    </location>
</feature>
<dbReference type="EMBL" id="BAAAQX010000001">
    <property type="protein sequence ID" value="GAA2203761.1"/>
    <property type="molecule type" value="Genomic_DNA"/>
</dbReference>
<keyword evidence="5" id="KW-1185">Reference proteome</keyword>
<dbReference type="Proteomes" id="UP001499843">
    <property type="component" value="Unassembled WGS sequence"/>
</dbReference>
<gene>
    <name evidence="4" type="ORF">GCM10009850_000020</name>
</gene>
<dbReference type="Pfam" id="PF01494">
    <property type="entry name" value="FAD_binding_3"/>
    <property type="match status" value="1"/>
</dbReference>